<dbReference type="EMBL" id="LT553109">
    <property type="protein sequence ID" value="SAM00064.1"/>
    <property type="molecule type" value="Genomic_DNA"/>
</dbReference>
<evidence type="ECO:0000256" key="1">
    <source>
        <dbReference type="SAM" id="MobiDB-lite"/>
    </source>
</evidence>
<name>A0A163JKT7_ABSGL</name>
<proteinExistence type="predicted"/>
<dbReference type="PANTHER" id="PTHR24559">
    <property type="entry name" value="TRANSPOSON TY3-I GAG-POL POLYPROTEIN"/>
    <property type="match status" value="1"/>
</dbReference>
<gene>
    <name evidence="3" type="primary">ABSGL_05731.1 scaffold 7429</name>
</gene>
<sequence>MAEGSGLCRSKYAPKPNFIQEIGYALTDNNNISADDPIDRIECKVNKTTHKQKHKLTKSSQSNQEIDGEVCVPVLVDTIPVMALVDGGANFSALDRQFCLDNKITVVPYEEPISIGLADSKMQSVLQGRTQELQIHYNYTTYTVTLDVMDLAASKDMSIGTDLMRTLGIGYTGLAVSWTPPVKTEEESPFKDVVVPNADPYGSAAQQSRFLATVQPNIDRNQAIDKHSLCTHPDAVVRLDTPPDAAGFRVQYKIPETLIPKVRETVEKWLADGVIERVPSNADNRWNSPLTLAPKKDSNGKYTDKRPCLDPRHINKYLKEDRFPLPNINDIFKKFANAEVYTTLDLTNAFHRFPILPEHRHKTTFTDPDGRQFMFIGCPFGLKPISSKFQRVMTTLFTKPPFHTYVATFVDDIVVYSSTFEEHAHHTQTVIDELTKHNLILNPNKCHFAQKTIYLLGFCVSAK</sequence>
<dbReference type="PROSITE" id="PS50878">
    <property type="entry name" value="RT_POL"/>
    <property type="match status" value="1"/>
</dbReference>
<dbReference type="InterPro" id="IPR000477">
    <property type="entry name" value="RT_dom"/>
</dbReference>
<dbReference type="InterPro" id="IPR021109">
    <property type="entry name" value="Peptidase_aspartic_dom_sf"/>
</dbReference>
<dbReference type="PANTHER" id="PTHR24559:SF438">
    <property type="entry name" value="PEPTIDASE A2 DOMAIN-CONTAINING PROTEIN"/>
    <property type="match status" value="1"/>
</dbReference>
<dbReference type="InterPro" id="IPR043502">
    <property type="entry name" value="DNA/RNA_pol_sf"/>
</dbReference>
<organism evidence="3">
    <name type="scientific">Absidia glauca</name>
    <name type="common">Pin mould</name>
    <dbReference type="NCBI Taxonomy" id="4829"/>
    <lineage>
        <taxon>Eukaryota</taxon>
        <taxon>Fungi</taxon>
        <taxon>Fungi incertae sedis</taxon>
        <taxon>Mucoromycota</taxon>
        <taxon>Mucoromycotina</taxon>
        <taxon>Mucoromycetes</taxon>
        <taxon>Mucorales</taxon>
        <taxon>Cunninghamellaceae</taxon>
        <taxon>Absidia</taxon>
    </lineage>
</organism>
<evidence type="ECO:0000313" key="4">
    <source>
        <dbReference type="Proteomes" id="UP000078561"/>
    </source>
</evidence>
<feature type="non-terminal residue" evidence="3">
    <location>
        <position position="463"/>
    </location>
</feature>
<dbReference type="Gene3D" id="3.10.10.10">
    <property type="entry name" value="HIV Type 1 Reverse Transcriptase, subunit A, domain 1"/>
    <property type="match status" value="1"/>
</dbReference>
<accession>A0A163JKT7</accession>
<dbReference type="Gene3D" id="3.30.70.270">
    <property type="match status" value="1"/>
</dbReference>
<protein>
    <recommendedName>
        <fullName evidence="2">Reverse transcriptase domain-containing protein</fullName>
    </recommendedName>
</protein>
<dbReference type="SUPFAM" id="SSF56672">
    <property type="entry name" value="DNA/RNA polymerases"/>
    <property type="match status" value="1"/>
</dbReference>
<dbReference type="CDD" id="cd01647">
    <property type="entry name" value="RT_LTR"/>
    <property type="match status" value="1"/>
</dbReference>
<dbReference type="Gene3D" id="2.40.70.10">
    <property type="entry name" value="Acid Proteases"/>
    <property type="match status" value="1"/>
</dbReference>
<dbReference type="CDD" id="cd00303">
    <property type="entry name" value="retropepsin_like"/>
    <property type="match status" value="1"/>
</dbReference>
<dbReference type="OrthoDB" id="2282011at2759"/>
<feature type="region of interest" description="Disordered" evidence="1">
    <location>
        <begin position="286"/>
        <end position="305"/>
    </location>
</feature>
<dbReference type="Pfam" id="PF00078">
    <property type="entry name" value="RVT_1"/>
    <property type="match status" value="1"/>
</dbReference>
<dbReference type="InterPro" id="IPR053134">
    <property type="entry name" value="RNA-dir_DNA_polymerase"/>
</dbReference>
<dbReference type="AlphaFoldDB" id="A0A163JKT7"/>
<dbReference type="InParanoid" id="A0A163JKT7"/>
<feature type="compositionally biased region" description="Basic and acidic residues" evidence="1">
    <location>
        <begin position="294"/>
        <end position="305"/>
    </location>
</feature>
<feature type="domain" description="Reverse transcriptase" evidence="2">
    <location>
        <begin position="274"/>
        <end position="460"/>
    </location>
</feature>
<dbReference type="InterPro" id="IPR043128">
    <property type="entry name" value="Rev_trsase/Diguanyl_cyclase"/>
</dbReference>
<evidence type="ECO:0000259" key="2">
    <source>
        <dbReference type="PROSITE" id="PS50878"/>
    </source>
</evidence>
<keyword evidence="4" id="KW-1185">Reference proteome</keyword>
<dbReference type="Proteomes" id="UP000078561">
    <property type="component" value="Unassembled WGS sequence"/>
</dbReference>
<evidence type="ECO:0000313" key="3">
    <source>
        <dbReference type="EMBL" id="SAM00064.1"/>
    </source>
</evidence>
<reference evidence="3" key="1">
    <citation type="submission" date="2016-04" db="EMBL/GenBank/DDBJ databases">
        <authorList>
            <person name="Evans L.H."/>
            <person name="Alamgir A."/>
            <person name="Owens N."/>
            <person name="Weber N.D."/>
            <person name="Virtaneva K."/>
            <person name="Barbian K."/>
            <person name="Babar A."/>
            <person name="Rosenke K."/>
        </authorList>
    </citation>
    <scope>NUCLEOTIDE SEQUENCE [LARGE SCALE GENOMIC DNA]</scope>
    <source>
        <strain evidence="3">CBS 101.48</strain>
    </source>
</reference>
<dbReference type="STRING" id="4829.A0A163JKT7"/>